<organism evidence="3 4">
    <name type="scientific">Pythium oligandrum</name>
    <name type="common">Mycoparasitic fungus</name>
    <dbReference type="NCBI Taxonomy" id="41045"/>
    <lineage>
        <taxon>Eukaryota</taxon>
        <taxon>Sar</taxon>
        <taxon>Stramenopiles</taxon>
        <taxon>Oomycota</taxon>
        <taxon>Peronosporomycetes</taxon>
        <taxon>Pythiales</taxon>
        <taxon>Pythiaceae</taxon>
        <taxon>Pythium</taxon>
    </lineage>
</organism>
<feature type="region of interest" description="Disordered" evidence="2">
    <location>
        <begin position="122"/>
        <end position="170"/>
    </location>
</feature>
<keyword evidence="1" id="KW-0175">Coiled coil</keyword>
<reference evidence="3" key="1">
    <citation type="submission" date="2019-03" db="EMBL/GenBank/DDBJ databases">
        <title>Long read genome sequence of the mycoparasitic Pythium oligandrum ATCC 38472 isolated from sugarbeet rhizosphere.</title>
        <authorList>
            <person name="Gaulin E."/>
        </authorList>
    </citation>
    <scope>NUCLEOTIDE SEQUENCE</scope>
    <source>
        <strain evidence="3">ATCC 38472_TT</strain>
    </source>
</reference>
<feature type="coiled-coil region" evidence="1">
    <location>
        <begin position="219"/>
        <end position="246"/>
    </location>
</feature>
<keyword evidence="4" id="KW-1185">Reference proteome</keyword>
<proteinExistence type="predicted"/>
<gene>
    <name evidence="3" type="ORF">Poli38472_008932</name>
</gene>
<evidence type="ECO:0000313" key="3">
    <source>
        <dbReference type="EMBL" id="TMW56284.1"/>
    </source>
</evidence>
<dbReference type="Proteomes" id="UP000794436">
    <property type="component" value="Unassembled WGS sequence"/>
</dbReference>
<dbReference type="PANTHER" id="PTHR37558:SF1">
    <property type="entry name" value="HTH CENPB-TYPE DOMAIN-CONTAINING PROTEIN"/>
    <property type="match status" value="1"/>
</dbReference>
<evidence type="ECO:0000313" key="4">
    <source>
        <dbReference type="Proteomes" id="UP000794436"/>
    </source>
</evidence>
<evidence type="ECO:0000256" key="1">
    <source>
        <dbReference type="SAM" id="Coils"/>
    </source>
</evidence>
<evidence type="ECO:0000256" key="2">
    <source>
        <dbReference type="SAM" id="MobiDB-lite"/>
    </source>
</evidence>
<comment type="caution">
    <text evidence="3">The sequence shown here is derived from an EMBL/GenBank/DDBJ whole genome shotgun (WGS) entry which is preliminary data.</text>
</comment>
<dbReference type="PANTHER" id="PTHR37558">
    <property type="entry name" value="HTH CENPB-TYPE DOMAIN-CONTAINING PROTEIN"/>
    <property type="match status" value="1"/>
</dbReference>
<protein>
    <submittedName>
        <fullName evidence="3">Uncharacterized protein</fullName>
    </submittedName>
</protein>
<accession>A0A8K1C4G7</accession>
<name>A0A8K1C4G7_PYTOL</name>
<dbReference type="AlphaFoldDB" id="A0A8K1C4G7"/>
<sequence>MEMAGSMQGEGSAEDVRRRVRFDADADLRLLIAVRKHEPYAAEHGMKLKVWDDVAQEVYASSAKLQDARSSRRSVMDRFQLLFQMYEQGTLKLKRWLDSEGRNERGALVEATLKDIADSMANAKQRKGKRAQVSSPVSLKSEREGEESSGNGRKRRASTSGPESPPVGRSDAEILYGMAPEQTHPASSVSAALAQAARGHDPAMLVEILALKREKVAIKRRKLELMEKHHRELVELEHRRLDLKEKRLAAATSGSTI</sequence>
<dbReference type="EMBL" id="SPLM01000146">
    <property type="protein sequence ID" value="TMW56284.1"/>
    <property type="molecule type" value="Genomic_DNA"/>
</dbReference>